<dbReference type="InterPro" id="IPR021109">
    <property type="entry name" value="Peptidase_aspartic_dom_sf"/>
</dbReference>
<feature type="compositionally biased region" description="Polar residues" evidence="1">
    <location>
        <begin position="394"/>
        <end position="404"/>
    </location>
</feature>
<feature type="compositionally biased region" description="Basic residues" evidence="1">
    <location>
        <begin position="430"/>
        <end position="445"/>
    </location>
</feature>
<gene>
    <name evidence="2" type="ORF">K458DRAFT_355739</name>
</gene>
<protein>
    <submittedName>
        <fullName evidence="2">Uncharacterized protein</fullName>
    </submittedName>
</protein>
<feature type="compositionally biased region" description="Low complexity" evidence="1">
    <location>
        <begin position="405"/>
        <end position="423"/>
    </location>
</feature>
<evidence type="ECO:0000313" key="3">
    <source>
        <dbReference type="Proteomes" id="UP000799291"/>
    </source>
</evidence>
<proteinExistence type="predicted"/>
<organism evidence="2 3">
    <name type="scientific">Lentithecium fluviatile CBS 122367</name>
    <dbReference type="NCBI Taxonomy" id="1168545"/>
    <lineage>
        <taxon>Eukaryota</taxon>
        <taxon>Fungi</taxon>
        <taxon>Dikarya</taxon>
        <taxon>Ascomycota</taxon>
        <taxon>Pezizomycotina</taxon>
        <taxon>Dothideomycetes</taxon>
        <taxon>Pleosporomycetidae</taxon>
        <taxon>Pleosporales</taxon>
        <taxon>Massarineae</taxon>
        <taxon>Lentitheciaceae</taxon>
        <taxon>Lentithecium</taxon>
    </lineage>
</organism>
<sequence length="445" mass="49448">MRRKLAEKTKSESNATTIDEYVISVMGATGVGKSTEFLAESGPLRQEHAASQPHQPNSNSSSSDKTTIYEIPIVIGHPTASRESQRQVNAFGDYCAKFNFIREDYASRLDLSIDRTTGLSVTIGNGKKLTTVGTTFLPPFRFGDETESHSPLFHVIPKCLHNIILGRSFLKMTNTFSTLANFARRVKERVLHGITHHHFLYLGESMPRFSGLVNGKPQEALADSGAKVLVIDEDFAQKNHMIINHGSRTTLRFADESTAETSGMVHGVQWEFGSGGHGTHTLDFHVLRNAPADVILSDSFLFGNNAFSQYNCYLVDDDEDDDDAFFFAIDVDKRHHCPGTTNSTSASQTKHIELVYRGEKDDEILRLPLNEQAAAQAKEKDRRADWDRNFARHQQAQLPHPSNGSSTATPSTATTWSASQPSPGMCQQKSSRRWFKLKRKSSPSS</sequence>
<reference evidence="2" key="1">
    <citation type="journal article" date="2020" name="Stud. Mycol.">
        <title>101 Dothideomycetes genomes: a test case for predicting lifestyles and emergence of pathogens.</title>
        <authorList>
            <person name="Haridas S."/>
            <person name="Albert R."/>
            <person name="Binder M."/>
            <person name="Bloem J."/>
            <person name="Labutti K."/>
            <person name="Salamov A."/>
            <person name="Andreopoulos B."/>
            <person name="Baker S."/>
            <person name="Barry K."/>
            <person name="Bills G."/>
            <person name="Bluhm B."/>
            <person name="Cannon C."/>
            <person name="Castanera R."/>
            <person name="Culley D."/>
            <person name="Daum C."/>
            <person name="Ezra D."/>
            <person name="Gonzalez J."/>
            <person name="Henrissat B."/>
            <person name="Kuo A."/>
            <person name="Liang C."/>
            <person name="Lipzen A."/>
            <person name="Lutzoni F."/>
            <person name="Magnuson J."/>
            <person name="Mondo S."/>
            <person name="Nolan M."/>
            <person name="Ohm R."/>
            <person name="Pangilinan J."/>
            <person name="Park H.-J."/>
            <person name="Ramirez L."/>
            <person name="Alfaro M."/>
            <person name="Sun H."/>
            <person name="Tritt A."/>
            <person name="Yoshinaga Y."/>
            <person name="Zwiers L.-H."/>
            <person name="Turgeon B."/>
            <person name="Goodwin S."/>
            <person name="Spatafora J."/>
            <person name="Crous P."/>
            <person name="Grigoriev I."/>
        </authorList>
    </citation>
    <scope>NUCLEOTIDE SEQUENCE</scope>
    <source>
        <strain evidence="2">CBS 122367</strain>
    </source>
</reference>
<accession>A0A6G1JLZ8</accession>
<dbReference type="OrthoDB" id="6079484at2759"/>
<dbReference type="AlphaFoldDB" id="A0A6G1JLZ8"/>
<keyword evidence="3" id="KW-1185">Reference proteome</keyword>
<dbReference type="SUPFAM" id="SSF50630">
    <property type="entry name" value="Acid proteases"/>
    <property type="match status" value="1"/>
</dbReference>
<evidence type="ECO:0000256" key="1">
    <source>
        <dbReference type="SAM" id="MobiDB-lite"/>
    </source>
</evidence>
<feature type="region of interest" description="Disordered" evidence="1">
    <location>
        <begin position="394"/>
        <end position="445"/>
    </location>
</feature>
<dbReference type="EMBL" id="MU005570">
    <property type="protein sequence ID" value="KAF2691179.1"/>
    <property type="molecule type" value="Genomic_DNA"/>
</dbReference>
<dbReference type="Gene3D" id="2.40.70.10">
    <property type="entry name" value="Acid Proteases"/>
    <property type="match status" value="2"/>
</dbReference>
<dbReference type="CDD" id="cd00303">
    <property type="entry name" value="retropepsin_like"/>
    <property type="match status" value="2"/>
</dbReference>
<feature type="compositionally biased region" description="Low complexity" evidence="1">
    <location>
        <begin position="51"/>
        <end position="63"/>
    </location>
</feature>
<dbReference type="Proteomes" id="UP000799291">
    <property type="component" value="Unassembled WGS sequence"/>
</dbReference>
<evidence type="ECO:0000313" key="2">
    <source>
        <dbReference type="EMBL" id="KAF2691179.1"/>
    </source>
</evidence>
<feature type="region of interest" description="Disordered" evidence="1">
    <location>
        <begin position="36"/>
        <end position="64"/>
    </location>
</feature>
<name>A0A6G1JLZ8_9PLEO</name>